<comment type="subcellular location">
    <subcellularLocation>
        <location evidence="1">Membrane</location>
        <topology evidence="1">Multi-pass membrane protein</topology>
    </subcellularLocation>
</comment>
<sequence>MRDILITAIVLIGCLYTLKKPYIGVYLWAWLSYMNPHRLSYGFAYSAPFAYITAIVLICSMAVSKDTKKIPASGLLFIWILFVIFMSITTYFAYFPDTAKIYFIKIIKIQLIVFLTMMLITDLDKLNKLIWVIVLSIGYYSVKGGLFTLMTGGRFIVWGPADSFIEDNNGLAIAILMTAPLMLYLSYIEERQWLKKALLVAIVFSLFTVLGSQSRGALLSIIAVGVFYWSKSQSKIASGLAIAVIAVALLSFMPTSWYVRMDTIDNYQEDGSAMGRINAWHYAYHVANDNLLGMGFDSWSAETFALYAPNPKDVHAAHSIYFSVLADHGWFGLILYLLIYFLAWLKLIQVIKITAKIEALKHYNFLAKMLQVSLIAYLVGGAFLSLSYFDLPWHIVSFVILISEYVKQATSLSASGAFRKRYTLS</sequence>
<evidence type="ECO:0000313" key="8">
    <source>
        <dbReference type="EMBL" id="SJM94818.1"/>
    </source>
</evidence>
<feature type="transmembrane region" description="Helical" evidence="5">
    <location>
        <begin position="369"/>
        <end position="389"/>
    </location>
</feature>
<dbReference type="PANTHER" id="PTHR37422">
    <property type="entry name" value="TEICHURONIC ACID BIOSYNTHESIS PROTEIN TUAE"/>
    <property type="match status" value="1"/>
</dbReference>
<dbReference type="Pfam" id="PF04932">
    <property type="entry name" value="Wzy_C"/>
    <property type="match status" value="1"/>
</dbReference>
<reference evidence="9" key="1">
    <citation type="submission" date="2017-02" db="EMBL/GenBank/DDBJ databases">
        <authorList>
            <person name="Daims H."/>
        </authorList>
    </citation>
    <scope>NUCLEOTIDE SEQUENCE [LARGE SCALE GENOMIC DNA]</scope>
</reference>
<dbReference type="Proteomes" id="UP000195667">
    <property type="component" value="Unassembled WGS sequence"/>
</dbReference>
<dbReference type="InterPro" id="IPR045979">
    <property type="entry name" value="DUF5935"/>
</dbReference>
<organism evidence="8 9">
    <name type="scientific">Crenothrix polyspora</name>
    <dbReference type="NCBI Taxonomy" id="360316"/>
    <lineage>
        <taxon>Bacteria</taxon>
        <taxon>Pseudomonadati</taxon>
        <taxon>Pseudomonadota</taxon>
        <taxon>Gammaproteobacteria</taxon>
        <taxon>Methylococcales</taxon>
        <taxon>Crenotrichaceae</taxon>
        <taxon>Crenothrix</taxon>
    </lineage>
</organism>
<evidence type="ECO:0000256" key="3">
    <source>
        <dbReference type="ARBA" id="ARBA00022989"/>
    </source>
</evidence>
<keyword evidence="9" id="KW-1185">Reference proteome</keyword>
<evidence type="ECO:0000256" key="5">
    <source>
        <dbReference type="SAM" id="Phobius"/>
    </source>
</evidence>
<dbReference type="Pfam" id="PF19358">
    <property type="entry name" value="DUF5935"/>
    <property type="match status" value="1"/>
</dbReference>
<feature type="domain" description="O-antigen ligase-related" evidence="6">
    <location>
        <begin position="201"/>
        <end position="337"/>
    </location>
</feature>
<dbReference type="InterPro" id="IPR051533">
    <property type="entry name" value="WaaL-like"/>
</dbReference>
<keyword evidence="3 5" id="KW-1133">Transmembrane helix</keyword>
<evidence type="ECO:0000259" key="7">
    <source>
        <dbReference type="Pfam" id="PF19358"/>
    </source>
</evidence>
<dbReference type="GO" id="GO:0016020">
    <property type="term" value="C:membrane"/>
    <property type="evidence" value="ECO:0007669"/>
    <property type="project" value="UniProtKB-SubCell"/>
</dbReference>
<keyword evidence="4 5" id="KW-0472">Membrane</keyword>
<evidence type="ECO:0000259" key="6">
    <source>
        <dbReference type="Pfam" id="PF04932"/>
    </source>
</evidence>
<proteinExistence type="predicted"/>
<evidence type="ECO:0000256" key="1">
    <source>
        <dbReference type="ARBA" id="ARBA00004141"/>
    </source>
</evidence>
<dbReference type="InterPro" id="IPR007016">
    <property type="entry name" value="O-antigen_ligase-rel_domated"/>
</dbReference>
<feature type="domain" description="DUF5935" evidence="7">
    <location>
        <begin position="1"/>
        <end position="185"/>
    </location>
</feature>
<evidence type="ECO:0000256" key="4">
    <source>
        <dbReference type="ARBA" id="ARBA00023136"/>
    </source>
</evidence>
<dbReference type="AlphaFoldDB" id="A0A1R4HEZ5"/>
<feature type="transmembrane region" description="Helical" evidence="5">
    <location>
        <begin position="329"/>
        <end position="348"/>
    </location>
</feature>
<feature type="transmembrane region" description="Helical" evidence="5">
    <location>
        <begin position="239"/>
        <end position="259"/>
    </location>
</feature>
<dbReference type="InterPro" id="IPR017528">
    <property type="entry name" value="CHP03097O-antigen_lig-rel"/>
</dbReference>
<feature type="transmembrane region" description="Helical" evidence="5">
    <location>
        <begin position="101"/>
        <end position="120"/>
    </location>
</feature>
<feature type="transmembrane region" description="Helical" evidence="5">
    <location>
        <begin position="170"/>
        <end position="188"/>
    </location>
</feature>
<feature type="transmembrane region" description="Helical" evidence="5">
    <location>
        <begin position="43"/>
        <end position="63"/>
    </location>
</feature>
<evidence type="ECO:0000313" key="9">
    <source>
        <dbReference type="Proteomes" id="UP000195667"/>
    </source>
</evidence>
<feature type="transmembrane region" description="Helical" evidence="5">
    <location>
        <begin position="193"/>
        <end position="210"/>
    </location>
</feature>
<gene>
    <name evidence="8" type="ORF">CRENPOLYSF1_580076</name>
</gene>
<dbReference type="NCBIfam" id="TIGR03097">
    <property type="entry name" value="PEP_O_lig_1"/>
    <property type="match status" value="1"/>
</dbReference>
<feature type="transmembrane region" description="Helical" evidence="5">
    <location>
        <begin position="75"/>
        <end position="95"/>
    </location>
</feature>
<keyword evidence="2 5" id="KW-0812">Transmembrane</keyword>
<dbReference type="RefSeq" id="WP_087144493.1">
    <property type="nucleotide sequence ID" value="NZ_FUKI01000135.1"/>
</dbReference>
<dbReference type="PANTHER" id="PTHR37422:SF13">
    <property type="entry name" value="LIPOPOLYSACCHARIDE BIOSYNTHESIS PROTEIN PA4999-RELATED"/>
    <property type="match status" value="1"/>
</dbReference>
<feature type="transmembrane region" description="Helical" evidence="5">
    <location>
        <begin position="129"/>
        <end position="150"/>
    </location>
</feature>
<protein>
    <submittedName>
        <fullName evidence="8">Wzy family polymerase, exosortase system type 1 associated</fullName>
    </submittedName>
</protein>
<accession>A0A1R4HEZ5</accession>
<dbReference type="OrthoDB" id="9772644at2"/>
<name>A0A1R4HEZ5_9GAMM</name>
<dbReference type="EMBL" id="FUKI01000135">
    <property type="protein sequence ID" value="SJM94818.1"/>
    <property type="molecule type" value="Genomic_DNA"/>
</dbReference>
<evidence type="ECO:0000256" key="2">
    <source>
        <dbReference type="ARBA" id="ARBA00022692"/>
    </source>
</evidence>